<sequence length="318" mass="34010">MTPFGSAANAFDERVEAAVARLPRLAGKVTRYGLAAAAVASPVHRGVASDGVRLDLDDGRSVFLKIRHEDCAADVAPQAAEATRKAAALGVGPAVADEAEGLLALDFLDAPWRYGRVGDLQDAAILSQALSLTKRLHGDGLIGRRFDPFARVAALYADAMSAGAPLPDDTDRLVAACALIGEATAAAGVDLAFCRNDGVASNVMLQPETGEVRLVDFDLAGDNDPWFDVGALMNEACRFEADQRAALEAYAGACDERVLNRCRLYGAVDDVMWGLWGVVRAVTSPRTGVEFYKYGTWRLSHARTTAAAREFEVWLRRL</sequence>
<gene>
    <name evidence="2" type="ORF">GCM10008170_00240</name>
    <name evidence="3" type="ORF">JOD31_001172</name>
</gene>
<evidence type="ECO:0000313" key="4">
    <source>
        <dbReference type="Proteomes" id="UP000758856"/>
    </source>
</evidence>
<dbReference type="EMBL" id="BSFF01000001">
    <property type="protein sequence ID" value="GLK54005.1"/>
    <property type="molecule type" value="Genomic_DNA"/>
</dbReference>
<evidence type="ECO:0000313" key="3">
    <source>
        <dbReference type="EMBL" id="MBM7850947.1"/>
    </source>
</evidence>
<feature type="domain" description="Aminoglycoside phosphotransferase" evidence="1">
    <location>
        <begin position="41"/>
        <end position="257"/>
    </location>
</feature>
<evidence type="ECO:0000313" key="5">
    <source>
        <dbReference type="Proteomes" id="UP001143400"/>
    </source>
</evidence>
<dbReference type="Gene3D" id="3.90.1200.10">
    <property type="match status" value="1"/>
</dbReference>
<comment type="caution">
    <text evidence="2">The sequence shown here is derived from an EMBL/GenBank/DDBJ whole genome shotgun (WGS) entry which is preliminary data.</text>
</comment>
<reference evidence="2" key="1">
    <citation type="journal article" date="2014" name="Int. J. Syst. Evol. Microbiol.">
        <title>Complete genome sequence of Corynebacterium casei LMG S-19264T (=DSM 44701T), isolated from a smear-ripened cheese.</title>
        <authorList>
            <consortium name="US DOE Joint Genome Institute (JGI-PGF)"/>
            <person name="Walter F."/>
            <person name="Albersmeier A."/>
            <person name="Kalinowski J."/>
            <person name="Ruckert C."/>
        </authorList>
    </citation>
    <scope>NUCLEOTIDE SEQUENCE</scope>
    <source>
        <strain evidence="2">VKM B-1606</strain>
    </source>
</reference>
<dbReference type="RefSeq" id="WP_204949382.1">
    <property type="nucleotide sequence ID" value="NZ_BSFF01000001.1"/>
</dbReference>
<dbReference type="InterPro" id="IPR002575">
    <property type="entry name" value="Aminoglycoside_PTrfase"/>
</dbReference>
<dbReference type="Pfam" id="PF01636">
    <property type="entry name" value="APH"/>
    <property type="match status" value="1"/>
</dbReference>
<name>A0A9W6IRH8_9HYPH</name>
<keyword evidence="4" id="KW-1185">Reference proteome</keyword>
<reference evidence="2" key="3">
    <citation type="submission" date="2023-01" db="EMBL/GenBank/DDBJ databases">
        <authorList>
            <person name="Sun Q."/>
            <person name="Evtushenko L."/>
        </authorList>
    </citation>
    <scope>NUCLEOTIDE SEQUENCE</scope>
    <source>
        <strain evidence="2">VKM B-1606</strain>
    </source>
</reference>
<reference evidence="3 4" key="2">
    <citation type="submission" date="2021-01" db="EMBL/GenBank/DDBJ databases">
        <title>Genomic Encyclopedia of Type Strains, Phase IV (KMG-IV): sequencing the most valuable type-strain genomes for metagenomic binning, comparative biology and taxonomic classification.</title>
        <authorList>
            <person name="Goeker M."/>
        </authorList>
    </citation>
    <scope>NUCLEOTIDE SEQUENCE [LARGE SCALE GENOMIC DNA]</scope>
    <source>
        <strain evidence="3 4">DSM 6130</strain>
    </source>
</reference>
<dbReference type="Proteomes" id="UP001143400">
    <property type="component" value="Unassembled WGS sequence"/>
</dbReference>
<dbReference type="EMBL" id="JAFBCY010000002">
    <property type="protein sequence ID" value="MBM7850947.1"/>
    <property type="molecule type" value="Genomic_DNA"/>
</dbReference>
<evidence type="ECO:0000259" key="1">
    <source>
        <dbReference type="Pfam" id="PF01636"/>
    </source>
</evidence>
<protein>
    <submittedName>
        <fullName evidence="2">Aminoglycoside phosphotransferase</fullName>
    </submittedName>
</protein>
<dbReference type="InterPro" id="IPR011009">
    <property type="entry name" value="Kinase-like_dom_sf"/>
</dbReference>
<dbReference type="Proteomes" id="UP000758856">
    <property type="component" value="Unassembled WGS sequence"/>
</dbReference>
<accession>A0A9W6IRH8</accession>
<dbReference type="AlphaFoldDB" id="A0A9W6IRH8"/>
<proteinExistence type="predicted"/>
<organism evidence="2 5">
    <name type="scientific">Methylopila capsulata</name>
    <dbReference type="NCBI Taxonomy" id="61654"/>
    <lineage>
        <taxon>Bacteria</taxon>
        <taxon>Pseudomonadati</taxon>
        <taxon>Pseudomonadota</taxon>
        <taxon>Alphaproteobacteria</taxon>
        <taxon>Hyphomicrobiales</taxon>
        <taxon>Methylopilaceae</taxon>
        <taxon>Methylopila</taxon>
    </lineage>
</organism>
<evidence type="ECO:0000313" key="2">
    <source>
        <dbReference type="EMBL" id="GLK54005.1"/>
    </source>
</evidence>
<dbReference type="SUPFAM" id="SSF56112">
    <property type="entry name" value="Protein kinase-like (PK-like)"/>
    <property type="match status" value="1"/>
</dbReference>